<accession>A0A511MZ84</accession>
<evidence type="ECO:0000256" key="2">
    <source>
        <dbReference type="ARBA" id="ARBA00022448"/>
    </source>
</evidence>
<feature type="transmembrane region" description="Helical" evidence="7">
    <location>
        <begin position="12"/>
        <end position="33"/>
    </location>
</feature>
<keyword evidence="5 7" id="KW-1133">Transmembrane helix</keyword>
<keyword evidence="6 7" id="KW-0472">Membrane</keyword>
<feature type="transmembrane region" description="Helical" evidence="7">
    <location>
        <begin position="233"/>
        <end position="254"/>
    </location>
</feature>
<gene>
    <name evidence="9" type="ORF">DC3_10710</name>
</gene>
<name>A0A511MZ84_DEIC1</name>
<evidence type="ECO:0000256" key="4">
    <source>
        <dbReference type="ARBA" id="ARBA00022692"/>
    </source>
</evidence>
<evidence type="ECO:0000259" key="8">
    <source>
        <dbReference type="PROSITE" id="PS50928"/>
    </source>
</evidence>
<feature type="transmembrane region" description="Helical" evidence="7">
    <location>
        <begin position="112"/>
        <end position="132"/>
    </location>
</feature>
<dbReference type="InterPro" id="IPR000515">
    <property type="entry name" value="MetI-like"/>
</dbReference>
<dbReference type="PANTHER" id="PTHR30151:SF40">
    <property type="entry name" value="TRANSPORT SYSTEM INTEGRAL MEMBRANE PROTEIN"/>
    <property type="match status" value="1"/>
</dbReference>
<comment type="caution">
    <text evidence="9">The sequence shown here is derived from an EMBL/GenBank/DDBJ whole genome shotgun (WGS) entry which is preliminary data.</text>
</comment>
<proteinExistence type="inferred from homology"/>
<keyword evidence="2 7" id="KW-0813">Transport</keyword>
<evidence type="ECO:0000256" key="5">
    <source>
        <dbReference type="ARBA" id="ARBA00022989"/>
    </source>
</evidence>
<evidence type="ECO:0000256" key="3">
    <source>
        <dbReference type="ARBA" id="ARBA00022475"/>
    </source>
</evidence>
<evidence type="ECO:0000256" key="1">
    <source>
        <dbReference type="ARBA" id="ARBA00004651"/>
    </source>
</evidence>
<protein>
    <submittedName>
        <fullName evidence="9">ABC transporter permease</fullName>
    </submittedName>
</protein>
<feature type="transmembrane region" description="Helical" evidence="7">
    <location>
        <begin position="82"/>
        <end position="100"/>
    </location>
</feature>
<feature type="domain" description="ABC transmembrane type-1" evidence="8">
    <location>
        <begin position="74"/>
        <end position="254"/>
    </location>
</feature>
<keyword evidence="10" id="KW-1185">Reference proteome</keyword>
<comment type="similarity">
    <text evidence="7">Belongs to the binding-protein-dependent transport system permease family.</text>
</comment>
<dbReference type="Pfam" id="PF00528">
    <property type="entry name" value="BPD_transp_1"/>
    <property type="match status" value="1"/>
</dbReference>
<evidence type="ECO:0000256" key="6">
    <source>
        <dbReference type="ARBA" id="ARBA00023136"/>
    </source>
</evidence>
<dbReference type="SUPFAM" id="SSF161098">
    <property type="entry name" value="MetI-like"/>
    <property type="match status" value="1"/>
</dbReference>
<comment type="subcellular location">
    <subcellularLocation>
        <location evidence="1 7">Cell membrane</location>
        <topology evidence="1 7">Multi-pass membrane protein</topology>
    </subcellularLocation>
</comment>
<dbReference type="AlphaFoldDB" id="A0A511MZ84"/>
<feature type="transmembrane region" description="Helical" evidence="7">
    <location>
        <begin position="138"/>
        <end position="160"/>
    </location>
</feature>
<reference evidence="9 10" key="1">
    <citation type="submission" date="2019-07" db="EMBL/GenBank/DDBJ databases">
        <title>Whole genome shotgun sequence of Deinococcus cellulosilyticus NBRC 106333.</title>
        <authorList>
            <person name="Hosoyama A."/>
            <person name="Uohara A."/>
            <person name="Ohji S."/>
            <person name="Ichikawa N."/>
        </authorList>
    </citation>
    <scope>NUCLEOTIDE SEQUENCE [LARGE SCALE GENOMIC DNA]</scope>
    <source>
        <strain evidence="9 10">NBRC 106333</strain>
    </source>
</reference>
<dbReference type="InterPro" id="IPR035906">
    <property type="entry name" value="MetI-like_sf"/>
</dbReference>
<keyword evidence="3" id="KW-1003">Cell membrane</keyword>
<dbReference type="GO" id="GO:0005886">
    <property type="term" value="C:plasma membrane"/>
    <property type="evidence" value="ECO:0007669"/>
    <property type="project" value="UniProtKB-SubCell"/>
</dbReference>
<organism evidence="9 10">
    <name type="scientific">Deinococcus cellulosilyticus (strain DSM 18568 / NBRC 106333 / KACC 11606 / 5516J-15)</name>
    <dbReference type="NCBI Taxonomy" id="1223518"/>
    <lineage>
        <taxon>Bacteria</taxon>
        <taxon>Thermotogati</taxon>
        <taxon>Deinococcota</taxon>
        <taxon>Deinococci</taxon>
        <taxon>Deinococcales</taxon>
        <taxon>Deinococcaceae</taxon>
        <taxon>Deinococcus</taxon>
    </lineage>
</organism>
<dbReference type="EMBL" id="BJXB01000003">
    <property type="protein sequence ID" value="GEM45436.1"/>
    <property type="molecule type" value="Genomic_DNA"/>
</dbReference>
<dbReference type="RefSeq" id="WP_246130557.1">
    <property type="nucleotide sequence ID" value="NZ_BJXB01000003.1"/>
</dbReference>
<evidence type="ECO:0000256" key="7">
    <source>
        <dbReference type="RuleBase" id="RU363032"/>
    </source>
</evidence>
<keyword evidence="4 7" id="KW-0812">Transmembrane</keyword>
<sequence length="271" mass="29645">MQRTLAPKAKRTTPLWVWQILGVLFLLGLWYLLTSVLKLWPPYVMPTPQLVWEELRYGFVPSENPNDGQLIHAVTGSLRRVLLGYAIAVGLGVVLGVILSANRTLRDTVGTWFTAIQSIPSIAFVPLAILWFGLNERAVLFVVILEGTLPITLAISSALLNVNPAVVTAGKNLGAKGLKLYTHVLIPAAVPNLITGLRTAWSFSWRALIGAELLTSNPGLGQVLETGRNISNMALVITTILMVGVVGGIFDQVLRRFENSTRTRYGLEVRQ</sequence>
<evidence type="ECO:0000313" key="10">
    <source>
        <dbReference type="Proteomes" id="UP000321306"/>
    </source>
</evidence>
<dbReference type="GO" id="GO:0055085">
    <property type="term" value="P:transmembrane transport"/>
    <property type="evidence" value="ECO:0007669"/>
    <property type="project" value="InterPro"/>
</dbReference>
<dbReference type="CDD" id="cd06261">
    <property type="entry name" value="TM_PBP2"/>
    <property type="match status" value="1"/>
</dbReference>
<dbReference type="Gene3D" id="1.10.3720.10">
    <property type="entry name" value="MetI-like"/>
    <property type="match status" value="1"/>
</dbReference>
<dbReference type="Proteomes" id="UP000321306">
    <property type="component" value="Unassembled WGS sequence"/>
</dbReference>
<evidence type="ECO:0000313" key="9">
    <source>
        <dbReference type="EMBL" id="GEM45436.1"/>
    </source>
</evidence>
<dbReference type="PROSITE" id="PS50928">
    <property type="entry name" value="ABC_TM1"/>
    <property type="match status" value="1"/>
</dbReference>
<dbReference type="PANTHER" id="PTHR30151">
    <property type="entry name" value="ALKANE SULFONATE ABC TRANSPORTER-RELATED, MEMBRANE SUBUNIT"/>
    <property type="match status" value="1"/>
</dbReference>